<dbReference type="EMBL" id="BARS01056536">
    <property type="protein sequence ID" value="GAG43564.1"/>
    <property type="molecule type" value="Genomic_DNA"/>
</dbReference>
<feature type="non-terminal residue" evidence="1">
    <location>
        <position position="1"/>
    </location>
</feature>
<reference evidence="1" key="1">
    <citation type="journal article" date="2014" name="Front. Microbiol.">
        <title>High frequency of phylogenetically diverse reductive dehalogenase-homologous genes in deep subseafloor sedimentary metagenomes.</title>
        <authorList>
            <person name="Kawai M."/>
            <person name="Futagami T."/>
            <person name="Toyoda A."/>
            <person name="Takaki Y."/>
            <person name="Nishi S."/>
            <person name="Hori S."/>
            <person name="Arai W."/>
            <person name="Tsubouchi T."/>
            <person name="Morono Y."/>
            <person name="Uchiyama I."/>
            <person name="Ito T."/>
            <person name="Fujiyama A."/>
            <person name="Inagaki F."/>
            <person name="Takami H."/>
        </authorList>
    </citation>
    <scope>NUCLEOTIDE SEQUENCE</scope>
    <source>
        <strain evidence="1">Expedition CK06-06</strain>
    </source>
</reference>
<accession>X0XK69</accession>
<gene>
    <name evidence="1" type="ORF">S01H1_83223</name>
</gene>
<feature type="non-terminal residue" evidence="1">
    <location>
        <position position="174"/>
    </location>
</feature>
<name>X0XK69_9ZZZZ</name>
<sequence length="174" mass="19288">KLPKLQFPVDDRGRTLLVEDVTYYSKAALYDAFKAWRDGGPACSGRFDEKGAWKSTLKTRTPRFDQAGKRMIGIENVFNTKVFASNVWGLEWYDGTVNANGYFPQYFKHVGDKRVAVSAADVPAETQLLTKEFKLAGRGQPYTSPTTGAWSNPGPARGPFTATLADGSMVTYSW</sequence>
<protein>
    <submittedName>
        <fullName evidence="1">Uncharacterized protein</fullName>
    </submittedName>
</protein>
<evidence type="ECO:0000313" key="1">
    <source>
        <dbReference type="EMBL" id="GAG43564.1"/>
    </source>
</evidence>
<dbReference type="AlphaFoldDB" id="X0XK69"/>
<comment type="caution">
    <text evidence="1">The sequence shown here is derived from an EMBL/GenBank/DDBJ whole genome shotgun (WGS) entry which is preliminary data.</text>
</comment>
<proteinExistence type="predicted"/>
<organism evidence="1">
    <name type="scientific">marine sediment metagenome</name>
    <dbReference type="NCBI Taxonomy" id="412755"/>
    <lineage>
        <taxon>unclassified sequences</taxon>
        <taxon>metagenomes</taxon>
        <taxon>ecological metagenomes</taxon>
    </lineage>
</organism>